<dbReference type="RefSeq" id="XP_069206779.1">
    <property type="nucleotide sequence ID" value="XM_069354708.1"/>
</dbReference>
<proteinExistence type="predicted"/>
<name>A0ABR3PWR6_9TREE</name>
<dbReference type="EMBL" id="JBBXJM010000005">
    <property type="protein sequence ID" value="KAL1406835.1"/>
    <property type="molecule type" value="Genomic_DNA"/>
</dbReference>
<sequence length="101" mass="11468">MADQYKDKYDTFERSSVRDRELNLTNHDTANALSYLAAKEYEAYTAHNGKHGSVSKRDKVIRGIVGPIVDREFTAKNLYFLDKKAVVEATVSNVERAEKVV</sequence>
<evidence type="ECO:0000313" key="2">
    <source>
        <dbReference type="Proteomes" id="UP001565368"/>
    </source>
</evidence>
<dbReference type="Proteomes" id="UP001565368">
    <property type="component" value="Unassembled WGS sequence"/>
</dbReference>
<protein>
    <submittedName>
        <fullName evidence="1">Uncharacterized protein</fullName>
    </submittedName>
</protein>
<dbReference type="InterPro" id="IPR022234">
    <property type="entry name" value="DUF3759"/>
</dbReference>
<dbReference type="Pfam" id="PF12585">
    <property type="entry name" value="DUF3759"/>
    <property type="match status" value="1"/>
</dbReference>
<reference evidence="1 2" key="1">
    <citation type="submission" date="2023-08" db="EMBL/GenBank/DDBJ databases">
        <title>Annotated Genome Sequence of Vanrija albida AlHP1.</title>
        <authorList>
            <person name="Herzog R."/>
        </authorList>
    </citation>
    <scope>NUCLEOTIDE SEQUENCE [LARGE SCALE GENOMIC DNA]</scope>
    <source>
        <strain evidence="1 2">AlHP1</strain>
    </source>
</reference>
<keyword evidence="2" id="KW-1185">Reference proteome</keyword>
<dbReference type="GeneID" id="95987287"/>
<comment type="caution">
    <text evidence="1">The sequence shown here is derived from an EMBL/GenBank/DDBJ whole genome shotgun (WGS) entry which is preliminary data.</text>
</comment>
<accession>A0ABR3PWR6</accession>
<organism evidence="1 2">
    <name type="scientific">Vanrija albida</name>
    <dbReference type="NCBI Taxonomy" id="181172"/>
    <lineage>
        <taxon>Eukaryota</taxon>
        <taxon>Fungi</taxon>
        <taxon>Dikarya</taxon>
        <taxon>Basidiomycota</taxon>
        <taxon>Agaricomycotina</taxon>
        <taxon>Tremellomycetes</taxon>
        <taxon>Trichosporonales</taxon>
        <taxon>Trichosporonaceae</taxon>
        <taxon>Vanrija</taxon>
    </lineage>
</organism>
<evidence type="ECO:0000313" key="1">
    <source>
        <dbReference type="EMBL" id="KAL1406835.1"/>
    </source>
</evidence>
<gene>
    <name evidence="1" type="ORF">Q8F55_006244</name>
</gene>